<name>A0A3B1BTC4_9ZZZZ</name>
<protein>
    <submittedName>
        <fullName evidence="1">Uncharacterized protein</fullName>
    </submittedName>
</protein>
<accession>A0A3B1BTC4</accession>
<dbReference type="EMBL" id="UOFY01000039">
    <property type="protein sequence ID" value="VAX09595.1"/>
    <property type="molecule type" value="Genomic_DNA"/>
</dbReference>
<dbReference type="AlphaFoldDB" id="A0A3B1BTC4"/>
<dbReference type="Gene3D" id="3.40.50.10610">
    <property type="entry name" value="ABC-type transport auxiliary lipoprotein component"/>
    <property type="match status" value="1"/>
</dbReference>
<reference evidence="1" key="1">
    <citation type="submission" date="2018-06" db="EMBL/GenBank/DDBJ databases">
        <authorList>
            <person name="Zhirakovskaya E."/>
        </authorList>
    </citation>
    <scope>NUCLEOTIDE SEQUENCE</scope>
</reference>
<organism evidence="1">
    <name type="scientific">hydrothermal vent metagenome</name>
    <dbReference type="NCBI Taxonomy" id="652676"/>
    <lineage>
        <taxon>unclassified sequences</taxon>
        <taxon>metagenomes</taxon>
        <taxon>ecological metagenomes</taxon>
    </lineage>
</organism>
<evidence type="ECO:0000313" key="1">
    <source>
        <dbReference type="EMBL" id="VAX09595.1"/>
    </source>
</evidence>
<gene>
    <name evidence="1" type="ORF">MNBD_GAMMA25-2222</name>
</gene>
<sequence length="206" mass="23682">MLFLRTIILLLSLTLLSGCMGGNSGNIPQDHYYRLPTPADTTILSTPLLDGTLEINAIQTRGMLHERAILFIREQQPLEVNPYHYYYWVNAPASLVQQHLIDYLQQKNLAHSQHRYRADDPADFRLEGELLHFERYMGVKMIEAQIELELVLRDNRNKRILLRKTYAHNSPAKSGEMADTANAFGLALTAIYQQFARDIATLKQQE</sequence>
<proteinExistence type="predicted"/>
<dbReference type="PROSITE" id="PS51257">
    <property type="entry name" value="PROKAR_LIPOPROTEIN"/>
    <property type="match status" value="1"/>
</dbReference>
<dbReference type="SUPFAM" id="SSF159594">
    <property type="entry name" value="XCC0632-like"/>
    <property type="match status" value="1"/>
</dbReference>